<protein>
    <submittedName>
        <fullName evidence="1">Uncharacterized protein</fullName>
    </submittedName>
</protein>
<dbReference type="AlphaFoldDB" id="M4C219"/>
<sequence length="97" mass="10625">MGNALFINSENYGTFKYVVSGIGSFDVVLEVAKACESAASSMARIRVSCFRAFFTFDQVLSRDSGKRTTQIFVASSPLYCQRSRCNSGEGEQCSHCP</sequence>
<dbReference type="HOGENOM" id="CLU_2351134_0_0_1"/>
<evidence type="ECO:0000313" key="1">
    <source>
        <dbReference type="EnsemblProtists" id="HpaP813134"/>
    </source>
</evidence>
<dbReference type="EnsemblProtists" id="HpaT813134">
    <property type="protein sequence ID" value="HpaP813134"/>
    <property type="gene ID" value="HpaG813134"/>
</dbReference>
<organism evidence="1 2">
    <name type="scientific">Hyaloperonospora arabidopsidis (strain Emoy2)</name>
    <name type="common">Downy mildew agent</name>
    <name type="synonym">Peronospora arabidopsidis</name>
    <dbReference type="NCBI Taxonomy" id="559515"/>
    <lineage>
        <taxon>Eukaryota</taxon>
        <taxon>Sar</taxon>
        <taxon>Stramenopiles</taxon>
        <taxon>Oomycota</taxon>
        <taxon>Peronosporomycetes</taxon>
        <taxon>Peronosporales</taxon>
        <taxon>Peronosporaceae</taxon>
        <taxon>Hyaloperonospora</taxon>
    </lineage>
</organism>
<proteinExistence type="predicted"/>
<keyword evidence="2" id="KW-1185">Reference proteome</keyword>
<reference evidence="2" key="1">
    <citation type="journal article" date="2010" name="Science">
        <title>Signatures of adaptation to obligate biotrophy in the Hyaloperonospora arabidopsidis genome.</title>
        <authorList>
            <person name="Baxter L."/>
            <person name="Tripathy S."/>
            <person name="Ishaque N."/>
            <person name="Boot N."/>
            <person name="Cabral A."/>
            <person name="Kemen E."/>
            <person name="Thines M."/>
            <person name="Ah-Fong A."/>
            <person name="Anderson R."/>
            <person name="Badejoko W."/>
            <person name="Bittner-Eddy P."/>
            <person name="Boore J.L."/>
            <person name="Chibucos M.C."/>
            <person name="Coates M."/>
            <person name="Dehal P."/>
            <person name="Delehaunty K."/>
            <person name="Dong S."/>
            <person name="Downton P."/>
            <person name="Dumas B."/>
            <person name="Fabro G."/>
            <person name="Fronick C."/>
            <person name="Fuerstenberg S.I."/>
            <person name="Fulton L."/>
            <person name="Gaulin E."/>
            <person name="Govers F."/>
            <person name="Hughes L."/>
            <person name="Humphray S."/>
            <person name="Jiang R.H."/>
            <person name="Judelson H."/>
            <person name="Kamoun S."/>
            <person name="Kyung K."/>
            <person name="Meijer H."/>
            <person name="Minx P."/>
            <person name="Morris P."/>
            <person name="Nelson J."/>
            <person name="Phuntumart V."/>
            <person name="Qutob D."/>
            <person name="Rehmany A."/>
            <person name="Rougon-Cardoso A."/>
            <person name="Ryden P."/>
            <person name="Torto-Alalibo T."/>
            <person name="Studholme D."/>
            <person name="Wang Y."/>
            <person name="Win J."/>
            <person name="Wood J."/>
            <person name="Clifton S.W."/>
            <person name="Rogers J."/>
            <person name="Van den Ackerveken G."/>
            <person name="Jones J.D."/>
            <person name="McDowell J.M."/>
            <person name="Beynon J."/>
            <person name="Tyler B.M."/>
        </authorList>
    </citation>
    <scope>NUCLEOTIDE SEQUENCE [LARGE SCALE GENOMIC DNA]</scope>
    <source>
        <strain evidence="2">Emoy2</strain>
    </source>
</reference>
<dbReference type="InParanoid" id="M4C219"/>
<name>M4C219_HYAAE</name>
<dbReference type="EMBL" id="JH598112">
    <property type="status" value="NOT_ANNOTATED_CDS"/>
    <property type="molecule type" value="Genomic_DNA"/>
</dbReference>
<evidence type="ECO:0000313" key="2">
    <source>
        <dbReference type="Proteomes" id="UP000011713"/>
    </source>
</evidence>
<accession>M4C219</accession>
<dbReference type="Proteomes" id="UP000011713">
    <property type="component" value="Unassembled WGS sequence"/>
</dbReference>
<dbReference type="VEuPathDB" id="FungiDB:HpaG813134"/>
<reference evidence="1" key="2">
    <citation type="submission" date="2015-06" db="UniProtKB">
        <authorList>
            <consortium name="EnsemblProtists"/>
        </authorList>
    </citation>
    <scope>IDENTIFICATION</scope>
    <source>
        <strain evidence="1">Emoy2</strain>
    </source>
</reference>